<comment type="subcellular location">
    <subcellularLocation>
        <location evidence="1">Cytoplasm</location>
        <location evidence="1">Cytoskeleton</location>
    </subcellularLocation>
</comment>
<keyword evidence="10" id="KW-1185">Reference proteome</keyword>
<evidence type="ECO:0000256" key="3">
    <source>
        <dbReference type="ARBA" id="ARBA00022490"/>
    </source>
</evidence>
<keyword evidence="4 6" id="KW-0175">Coiled coil</keyword>
<dbReference type="GO" id="GO:0005856">
    <property type="term" value="C:cytoskeleton"/>
    <property type="evidence" value="ECO:0007669"/>
    <property type="project" value="UniProtKB-SubCell"/>
</dbReference>
<keyword evidence="3" id="KW-0963">Cytoplasm</keyword>
<dbReference type="AlphaFoldDB" id="A0A4P9YRA7"/>
<evidence type="ECO:0000256" key="5">
    <source>
        <dbReference type="ARBA" id="ARBA00023212"/>
    </source>
</evidence>
<protein>
    <recommendedName>
        <fullName evidence="8">Transforming acidic coiled-coil-containing protein C-terminal domain-containing protein</fullName>
    </recommendedName>
</protein>
<reference evidence="10" key="1">
    <citation type="journal article" date="2018" name="Nat. Microbiol.">
        <title>Leveraging single-cell genomics to expand the fungal tree of life.</title>
        <authorList>
            <person name="Ahrendt S.R."/>
            <person name="Quandt C.A."/>
            <person name="Ciobanu D."/>
            <person name="Clum A."/>
            <person name="Salamov A."/>
            <person name="Andreopoulos B."/>
            <person name="Cheng J.F."/>
            <person name="Woyke T."/>
            <person name="Pelin A."/>
            <person name="Henrissat B."/>
            <person name="Reynolds N.K."/>
            <person name="Benny G.L."/>
            <person name="Smith M.E."/>
            <person name="James T.Y."/>
            <person name="Grigoriev I.V."/>
        </authorList>
    </citation>
    <scope>NUCLEOTIDE SEQUENCE [LARGE SCALE GENOMIC DNA]</scope>
    <source>
        <strain evidence="10">Benny S71-1</strain>
    </source>
</reference>
<feature type="coiled-coil region" evidence="6">
    <location>
        <begin position="323"/>
        <end position="424"/>
    </location>
</feature>
<evidence type="ECO:0000259" key="8">
    <source>
        <dbReference type="Pfam" id="PF05010"/>
    </source>
</evidence>
<gene>
    <name evidence="9" type="ORF">SYNPS1DRAFT_26064</name>
</gene>
<comment type="similarity">
    <text evidence="2">Belongs to the TACC family.</text>
</comment>
<name>A0A4P9YRA7_9FUNG</name>
<evidence type="ECO:0000256" key="1">
    <source>
        <dbReference type="ARBA" id="ARBA00004245"/>
    </source>
</evidence>
<dbReference type="Pfam" id="PF05010">
    <property type="entry name" value="TACC_C"/>
    <property type="match status" value="1"/>
</dbReference>
<dbReference type="InterPro" id="IPR007707">
    <property type="entry name" value="TACC_C"/>
</dbReference>
<feature type="region of interest" description="Disordered" evidence="7">
    <location>
        <begin position="27"/>
        <end position="46"/>
    </location>
</feature>
<keyword evidence="5" id="KW-0206">Cytoskeleton</keyword>
<accession>A0A4P9YRA7</accession>
<dbReference type="Proteomes" id="UP000278143">
    <property type="component" value="Unassembled WGS sequence"/>
</dbReference>
<evidence type="ECO:0000313" key="9">
    <source>
        <dbReference type="EMBL" id="RKP22264.1"/>
    </source>
</evidence>
<organism evidence="9 10">
    <name type="scientific">Syncephalis pseudoplumigaleata</name>
    <dbReference type="NCBI Taxonomy" id="1712513"/>
    <lineage>
        <taxon>Eukaryota</taxon>
        <taxon>Fungi</taxon>
        <taxon>Fungi incertae sedis</taxon>
        <taxon>Zoopagomycota</taxon>
        <taxon>Zoopagomycotina</taxon>
        <taxon>Zoopagomycetes</taxon>
        <taxon>Zoopagales</taxon>
        <taxon>Piptocephalidaceae</taxon>
        <taxon>Syncephalis</taxon>
    </lineage>
</organism>
<dbReference type="OrthoDB" id="10255048at2759"/>
<proteinExistence type="inferred from homology"/>
<evidence type="ECO:0000256" key="6">
    <source>
        <dbReference type="SAM" id="Coils"/>
    </source>
</evidence>
<feature type="domain" description="Transforming acidic coiled-coil-containing protein C-terminal" evidence="8">
    <location>
        <begin position="310"/>
        <end position="423"/>
    </location>
</feature>
<evidence type="ECO:0000256" key="2">
    <source>
        <dbReference type="ARBA" id="ARBA00009423"/>
    </source>
</evidence>
<evidence type="ECO:0000256" key="7">
    <source>
        <dbReference type="SAM" id="MobiDB-lite"/>
    </source>
</evidence>
<dbReference type="EMBL" id="KZ992333">
    <property type="protein sequence ID" value="RKP22264.1"/>
    <property type="molecule type" value="Genomic_DNA"/>
</dbReference>
<evidence type="ECO:0000313" key="10">
    <source>
        <dbReference type="Proteomes" id="UP000278143"/>
    </source>
</evidence>
<evidence type="ECO:0000256" key="4">
    <source>
        <dbReference type="ARBA" id="ARBA00023054"/>
    </source>
</evidence>
<sequence>MEETCKERGAEHVDTKHAICSPSVKRARLSDKENDASFDDSQWPGAVSTKVMNSPLVPVPAASTATDADAATAAENQLFGTARSPIVLDSPEPRAFLADSPLPLKKDAAMPADTSVPDPPLIDIADSAAAQPVSTPSAAAAQESIADVCENTAVDVRDHVAIAAASDEGKPTEPASEADAVPVEQAAPLALSAHAPPPQSPDDADKESVDASIEATEDTPKAASPVAVDQVEAVAPLTSKADARPGHHILTPARKDHSDWMLQFETPLASRTNLSEQLTARRSRLGRPTPKAAILDLSFEFATPRSVPTYSERDVELIRQKAEAEAEAQIAKVRHELDEYQKALSKEAKSKQQMEAIMNEFETTMSKMIDDAKQERANYSTNMAIITEERDLLQDHVAKVEQAFEELKKRYDMRKAENEKLQKVSRNAA</sequence>
<feature type="region of interest" description="Disordered" evidence="7">
    <location>
        <begin position="192"/>
        <end position="226"/>
    </location>
</feature>